<dbReference type="AlphaFoldDB" id="A0A7W9BLG6"/>
<evidence type="ECO:0000256" key="7">
    <source>
        <dbReference type="ARBA" id="ARBA00023136"/>
    </source>
</evidence>
<evidence type="ECO:0000256" key="4">
    <source>
        <dbReference type="ARBA" id="ARBA00022519"/>
    </source>
</evidence>
<dbReference type="GO" id="GO:0015740">
    <property type="term" value="P:C4-dicarboxylate transport"/>
    <property type="evidence" value="ECO:0007669"/>
    <property type="project" value="TreeGrafter"/>
</dbReference>
<evidence type="ECO:0000313" key="11">
    <source>
        <dbReference type="EMBL" id="MBB5722661.1"/>
    </source>
</evidence>
<dbReference type="RefSeq" id="WP_183529148.1">
    <property type="nucleotide sequence ID" value="NZ_JACIJM010000006.1"/>
</dbReference>
<comment type="subcellular location">
    <subcellularLocation>
        <location evidence="1 9">Cell inner membrane</location>
        <topology evidence="1 9">Multi-pass membrane protein</topology>
    </subcellularLocation>
</comment>
<accession>A0A7W9BLG6</accession>
<dbReference type="PANTHER" id="PTHR35011">
    <property type="entry name" value="2,3-DIKETO-L-GULONATE TRAP TRANSPORTER SMALL PERMEASE PROTEIN YIAM"/>
    <property type="match status" value="1"/>
</dbReference>
<dbReference type="Pfam" id="PF04290">
    <property type="entry name" value="DctQ"/>
    <property type="match status" value="1"/>
</dbReference>
<gene>
    <name evidence="11" type="ORF">FHS72_002291</name>
</gene>
<evidence type="ECO:0000256" key="5">
    <source>
        <dbReference type="ARBA" id="ARBA00022692"/>
    </source>
</evidence>
<dbReference type="EMBL" id="JACIJM010000006">
    <property type="protein sequence ID" value="MBB5722661.1"/>
    <property type="molecule type" value="Genomic_DNA"/>
</dbReference>
<feature type="domain" description="Tripartite ATP-independent periplasmic transporters DctQ component" evidence="10">
    <location>
        <begin position="33"/>
        <end position="124"/>
    </location>
</feature>
<evidence type="ECO:0000313" key="12">
    <source>
        <dbReference type="Proteomes" id="UP000535415"/>
    </source>
</evidence>
<dbReference type="GO" id="GO:0005886">
    <property type="term" value="C:plasma membrane"/>
    <property type="evidence" value="ECO:0007669"/>
    <property type="project" value="UniProtKB-SubCell"/>
</dbReference>
<keyword evidence="12" id="KW-1185">Reference proteome</keyword>
<comment type="caution">
    <text evidence="11">The sequence shown here is derived from an EMBL/GenBank/DDBJ whole genome shotgun (WGS) entry which is preliminary data.</text>
</comment>
<comment type="similarity">
    <text evidence="8 9">Belongs to the TRAP transporter small permease family.</text>
</comment>
<reference evidence="11 12" key="1">
    <citation type="submission" date="2020-08" db="EMBL/GenBank/DDBJ databases">
        <title>Genomic Encyclopedia of Type Strains, Phase IV (KMG-IV): sequencing the most valuable type-strain genomes for metagenomic binning, comparative biology and taxonomic classification.</title>
        <authorList>
            <person name="Goeker M."/>
        </authorList>
    </citation>
    <scope>NUCLEOTIDE SEQUENCE [LARGE SCALE GENOMIC DNA]</scope>
    <source>
        <strain evidence="11 12">DSM 101064</strain>
    </source>
</reference>
<dbReference type="InterPro" id="IPR007387">
    <property type="entry name" value="TRAP_DctQ"/>
</dbReference>
<organism evidence="11 12">
    <name type="scientific">Yoonia ponticola</name>
    <dbReference type="NCBI Taxonomy" id="1524255"/>
    <lineage>
        <taxon>Bacteria</taxon>
        <taxon>Pseudomonadati</taxon>
        <taxon>Pseudomonadota</taxon>
        <taxon>Alphaproteobacteria</taxon>
        <taxon>Rhodobacterales</taxon>
        <taxon>Paracoccaceae</taxon>
        <taxon>Yoonia</taxon>
    </lineage>
</organism>
<evidence type="ECO:0000256" key="6">
    <source>
        <dbReference type="ARBA" id="ARBA00022989"/>
    </source>
</evidence>
<dbReference type="Proteomes" id="UP000535415">
    <property type="component" value="Unassembled WGS sequence"/>
</dbReference>
<comment type="function">
    <text evidence="9">Part of the tripartite ATP-independent periplasmic (TRAP) transport system.</text>
</comment>
<evidence type="ECO:0000256" key="8">
    <source>
        <dbReference type="ARBA" id="ARBA00038436"/>
    </source>
</evidence>
<keyword evidence="5 9" id="KW-0812">Transmembrane</keyword>
<evidence type="ECO:0000256" key="2">
    <source>
        <dbReference type="ARBA" id="ARBA00022448"/>
    </source>
</evidence>
<evidence type="ECO:0000256" key="9">
    <source>
        <dbReference type="RuleBase" id="RU369079"/>
    </source>
</evidence>
<evidence type="ECO:0000259" key="10">
    <source>
        <dbReference type="Pfam" id="PF04290"/>
    </source>
</evidence>
<keyword evidence="3" id="KW-1003">Cell membrane</keyword>
<protein>
    <recommendedName>
        <fullName evidence="9">TRAP transporter small permease protein</fullName>
    </recommendedName>
</protein>
<keyword evidence="2 9" id="KW-0813">Transport</keyword>
<dbReference type="InterPro" id="IPR055348">
    <property type="entry name" value="DctQ"/>
</dbReference>
<name>A0A7W9BLG6_9RHOB</name>
<feature type="transmembrane region" description="Helical" evidence="9">
    <location>
        <begin position="20"/>
        <end position="43"/>
    </location>
</feature>
<keyword evidence="4 9" id="KW-0997">Cell inner membrane</keyword>
<keyword evidence="7 9" id="KW-0472">Membrane</keyword>
<evidence type="ECO:0000256" key="1">
    <source>
        <dbReference type="ARBA" id="ARBA00004429"/>
    </source>
</evidence>
<proteinExistence type="inferred from homology"/>
<feature type="transmembrane region" description="Helical" evidence="9">
    <location>
        <begin position="155"/>
        <end position="173"/>
    </location>
</feature>
<evidence type="ECO:0000256" key="3">
    <source>
        <dbReference type="ARBA" id="ARBA00022475"/>
    </source>
</evidence>
<dbReference type="PANTHER" id="PTHR35011:SF11">
    <property type="entry name" value="TRAP TRANSPORTER SMALL PERMEASE PROTEIN"/>
    <property type="match status" value="1"/>
</dbReference>
<sequence length="199" mass="22007">MSVLFGLLWPLERINATLLAIGKVIAIAALAIMVCLILGQVFFRYILNDAPNWTEEAARFGMLWMAGLMAPLAYRMGGFVGIDMLERALPRALSGLLSLILMCLTMWVLFIAWERGLNNHLDTISGKGCSASLRWPFGIEIGKCGAKFQNRFQYASLWVGVNLLILVNFELIIRQLIMLAGQGDRLSRLTADEDIAGAS</sequence>
<comment type="subunit">
    <text evidence="9">The complex comprises the extracytoplasmic solute receptor protein and the two transmembrane proteins.</text>
</comment>
<feature type="transmembrane region" description="Helical" evidence="9">
    <location>
        <begin position="63"/>
        <end position="85"/>
    </location>
</feature>
<keyword evidence="6 9" id="KW-1133">Transmembrane helix</keyword>
<dbReference type="GO" id="GO:0022857">
    <property type="term" value="F:transmembrane transporter activity"/>
    <property type="evidence" value="ECO:0007669"/>
    <property type="project" value="UniProtKB-UniRule"/>
</dbReference>
<feature type="transmembrane region" description="Helical" evidence="9">
    <location>
        <begin position="92"/>
        <end position="113"/>
    </location>
</feature>